<keyword evidence="2" id="KW-0999">Mitochondrion inner membrane</keyword>
<evidence type="ECO:0000256" key="1">
    <source>
        <dbReference type="ARBA" id="ARBA00004273"/>
    </source>
</evidence>
<evidence type="ECO:0000256" key="2">
    <source>
        <dbReference type="ARBA" id="ARBA00022792"/>
    </source>
</evidence>
<comment type="subcellular location">
    <subcellularLocation>
        <location evidence="1">Mitochondrion inner membrane</location>
    </subcellularLocation>
</comment>
<evidence type="ECO:0000313" key="7">
    <source>
        <dbReference type="EMBL" id="KAG2483804.1"/>
    </source>
</evidence>
<dbReference type="InterPro" id="IPR002060">
    <property type="entry name" value="Squ/phyt_synthse"/>
</dbReference>
<evidence type="ECO:0000256" key="4">
    <source>
        <dbReference type="ARBA" id="ARBA00023128"/>
    </source>
</evidence>
<evidence type="ECO:0000256" key="5">
    <source>
        <dbReference type="ARBA" id="ARBA00023136"/>
    </source>
</evidence>
<protein>
    <recommendedName>
        <fullName evidence="9">Phytoene synthase</fullName>
    </recommendedName>
</protein>
<evidence type="ECO:0008006" key="9">
    <source>
        <dbReference type="Google" id="ProtNLM"/>
    </source>
</evidence>
<evidence type="ECO:0000256" key="6">
    <source>
        <dbReference type="ARBA" id="ARBA00038273"/>
    </source>
</evidence>
<dbReference type="GO" id="GO:0005743">
    <property type="term" value="C:mitochondrial inner membrane"/>
    <property type="evidence" value="ECO:0007669"/>
    <property type="project" value="UniProtKB-SubCell"/>
</dbReference>
<proteinExistence type="inferred from homology"/>
<reference evidence="7" key="1">
    <citation type="journal article" date="2020" name="bioRxiv">
        <title>Comparative genomics of Chlamydomonas.</title>
        <authorList>
            <person name="Craig R.J."/>
            <person name="Hasan A.R."/>
            <person name="Ness R.W."/>
            <person name="Keightley P.D."/>
        </authorList>
    </citation>
    <scope>NUCLEOTIDE SEQUENCE</scope>
    <source>
        <strain evidence="7">CCAP 11/70</strain>
    </source>
</reference>
<dbReference type="Pfam" id="PF00494">
    <property type="entry name" value="SQS_PSY"/>
    <property type="match status" value="2"/>
</dbReference>
<keyword evidence="3" id="KW-0809">Transit peptide</keyword>
<keyword evidence="5" id="KW-0472">Membrane</keyword>
<keyword evidence="8" id="KW-1185">Reference proteome</keyword>
<evidence type="ECO:0000313" key="8">
    <source>
        <dbReference type="Proteomes" id="UP000612055"/>
    </source>
</evidence>
<organism evidence="7 8">
    <name type="scientific">Edaphochlamys debaryana</name>
    <dbReference type="NCBI Taxonomy" id="47281"/>
    <lineage>
        <taxon>Eukaryota</taxon>
        <taxon>Viridiplantae</taxon>
        <taxon>Chlorophyta</taxon>
        <taxon>core chlorophytes</taxon>
        <taxon>Chlorophyceae</taxon>
        <taxon>CS clade</taxon>
        <taxon>Chlamydomonadales</taxon>
        <taxon>Chlamydomonadales incertae sedis</taxon>
        <taxon>Edaphochlamys</taxon>
    </lineage>
</organism>
<comment type="similarity">
    <text evidence="6">Belongs to the NDUFAF6 family.</text>
</comment>
<dbReference type="Proteomes" id="UP000612055">
    <property type="component" value="Unassembled WGS sequence"/>
</dbReference>
<keyword evidence="4" id="KW-0496">Mitochondrion</keyword>
<dbReference type="SUPFAM" id="SSF48576">
    <property type="entry name" value="Terpenoid synthases"/>
    <property type="match status" value="2"/>
</dbReference>
<evidence type="ECO:0000256" key="3">
    <source>
        <dbReference type="ARBA" id="ARBA00022946"/>
    </source>
</evidence>
<dbReference type="Gene3D" id="1.10.600.10">
    <property type="entry name" value="Farnesyl Diphosphate Synthase"/>
    <property type="match status" value="1"/>
</dbReference>
<dbReference type="EMBL" id="JAEHOE010000165">
    <property type="protein sequence ID" value="KAG2483804.1"/>
    <property type="molecule type" value="Genomic_DNA"/>
</dbReference>
<name>A0A836BQI5_9CHLO</name>
<dbReference type="InterPro" id="IPR008949">
    <property type="entry name" value="Isoprenoid_synthase_dom_sf"/>
</dbReference>
<dbReference type="GO" id="GO:0032981">
    <property type="term" value="P:mitochondrial respiratory chain complex I assembly"/>
    <property type="evidence" value="ECO:0007669"/>
    <property type="project" value="TreeGrafter"/>
</dbReference>
<gene>
    <name evidence="7" type="ORF">HYH03_017327</name>
</gene>
<dbReference type="PANTHER" id="PTHR21181">
    <property type="match status" value="1"/>
</dbReference>
<accession>A0A836BQI5</accession>
<dbReference type="AlphaFoldDB" id="A0A836BQI5"/>
<dbReference type="PANTHER" id="PTHR21181:SF13">
    <property type="entry name" value="NADH DEHYDROGENASE (UBIQUINONE) COMPLEX I, ASSEMBLY FACTOR 6"/>
    <property type="match status" value="1"/>
</dbReference>
<sequence length="381" mass="40583">MQGLQRARGAGARLLAGAPWGASASAWGPATTLRCYAAAPAMTDSLRKAFGYCVEQVRQYDYLNYVWVAQMPQELRPALFALRAFNIETALIADNIKSKEAIVGQMRFQWWRDAVRSAYDNQPPNHPVVQALAHVLHSPGPVRPAPASSSKGTAGGDEAGCTGTDACGSTSGAASASTTTASGPGRFSRYSFKRIVDCREADFVDPQPPLDLRALEQYAEGTASQLMYLQLAAAGIKSSDADHAASHLGRAAGICALLRGTAAHAARRRSYLPVELCAEARVSQEDIYSGEVSEGLRDVVHKVASLAKGHLDEARRLAPRLPPGAAALMLPSLGVERFLAALEAANFNPFDPALASQGVGREGAPLAYVLAVKWHHFRGTY</sequence>
<comment type="caution">
    <text evidence="7">The sequence shown here is derived from an EMBL/GenBank/DDBJ whole genome shotgun (WGS) entry which is preliminary data.</text>
</comment>
<dbReference type="OrthoDB" id="10252354at2759"/>